<dbReference type="AlphaFoldDB" id="A0A0P0GJ06"/>
<keyword evidence="1" id="KW-1133">Transmembrane helix</keyword>
<evidence type="ECO:0000256" key="1">
    <source>
        <dbReference type="SAM" id="Phobius"/>
    </source>
</evidence>
<feature type="transmembrane region" description="Helical" evidence="1">
    <location>
        <begin position="329"/>
        <end position="351"/>
    </location>
</feature>
<dbReference type="NCBIfam" id="TIGR04370">
    <property type="entry name" value="glyco_rpt_poly"/>
    <property type="match status" value="1"/>
</dbReference>
<evidence type="ECO:0000313" key="2">
    <source>
        <dbReference type="EMBL" id="ALJ57766.1"/>
    </source>
</evidence>
<evidence type="ECO:0000313" key="3">
    <source>
        <dbReference type="Proteomes" id="UP000061809"/>
    </source>
</evidence>
<dbReference type="RefSeq" id="WP_081679804.1">
    <property type="nucleotide sequence ID" value="NZ_CP012801.1"/>
</dbReference>
<protein>
    <recommendedName>
        <fullName evidence="4">Oligosaccharide repeat unit polymerase</fullName>
    </recommendedName>
</protein>
<feature type="transmembrane region" description="Helical" evidence="1">
    <location>
        <begin position="168"/>
        <end position="198"/>
    </location>
</feature>
<feature type="transmembrane region" description="Helical" evidence="1">
    <location>
        <begin position="271"/>
        <end position="291"/>
    </location>
</feature>
<feature type="transmembrane region" description="Helical" evidence="1">
    <location>
        <begin position="210"/>
        <end position="228"/>
    </location>
</feature>
<evidence type="ECO:0008006" key="4">
    <source>
        <dbReference type="Google" id="ProtNLM"/>
    </source>
</evidence>
<keyword evidence="1" id="KW-0812">Transmembrane</keyword>
<dbReference type="Proteomes" id="UP000061809">
    <property type="component" value="Chromosome"/>
</dbReference>
<sequence>MLLIFFVVVGFLIYYQYKKEKRLINLISVLSGPYWVLIPLNNLLVYKLGFLQISDDVILMLTVGLFCFFIGTLPVNNRCSVQNAEEENRDNLLKYNVSWMAFVVFIIALMGLLKLLSMFRSGAFDAVNVDEAEGVMGNGVVGHLMNFSYSIAPFVFLYWTFYPKKIQYLIPILMLVVVTFGTLVKYNIIGLLVTIFMFMMVYRKSLVKKALLFLVIFTVLIFVSNYAFTFFQKGANVDSSFYVDHLWTYASGSLIYDNYVFDTGVRRDVTIWYKLLTFVCALPNMFLSKLYDIKLFPHERQNDLPIAVNSETTSNVVDAFGYIYPSYGYFYEIVCFCVVVMLIGFVSALVYKQGISKSDKIHSYLAIYLSYFVFFSFFGTFYIVSGPWEIMVYALVTPQLFYKRKKKYLCKLE</sequence>
<organism evidence="2 3">
    <name type="scientific">Bacteroides cellulosilyticus</name>
    <dbReference type="NCBI Taxonomy" id="246787"/>
    <lineage>
        <taxon>Bacteria</taxon>
        <taxon>Pseudomonadati</taxon>
        <taxon>Bacteroidota</taxon>
        <taxon>Bacteroidia</taxon>
        <taxon>Bacteroidales</taxon>
        <taxon>Bacteroidaceae</taxon>
        <taxon>Bacteroides</taxon>
    </lineage>
</organism>
<feature type="transmembrane region" description="Helical" evidence="1">
    <location>
        <begin position="97"/>
        <end position="119"/>
    </location>
</feature>
<dbReference type="PATRIC" id="fig|246787.4.peg.519"/>
<reference evidence="2 3" key="1">
    <citation type="journal article" date="2015" name="Science">
        <title>Genetic determinants of in vivo fitness and diet responsiveness in multiple human gut Bacteroides.</title>
        <authorList>
            <person name="Wu M."/>
            <person name="McNulty N.P."/>
            <person name="Rodionov D.A."/>
            <person name="Khoroshkin M.S."/>
            <person name="Griffin N.W."/>
            <person name="Cheng J."/>
            <person name="Latreille P."/>
            <person name="Kerstetter R.A."/>
            <person name="Terrapon N."/>
            <person name="Henrissat B."/>
            <person name="Osterman A.L."/>
            <person name="Gordon J.I."/>
        </authorList>
    </citation>
    <scope>NUCLEOTIDE SEQUENCE [LARGE SCALE GENOMIC DNA]</scope>
    <source>
        <strain evidence="2 3">WH2</strain>
    </source>
</reference>
<proteinExistence type="predicted"/>
<gene>
    <name evidence="2" type="ORF">BcellWH2_00498</name>
</gene>
<feature type="transmembrane region" description="Helical" evidence="1">
    <location>
        <begin position="34"/>
        <end position="50"/>
    </location>
</feature>
<keyword evidence="1" id="KW-0472">Membrane</keyword>
<feature type="transmembrane region" description="Helical" evidence="1">
    <location>
        <begin position="363"/>
        <end position="384"/>
    </location>
</feature>
<feature type="transmembrane region" description="Helical" evidence="1">
    <location>
        <begin position="57"/>
        <end position="77"/>
    </location>
</feature>
<dbReference type="KEGG" id="bcel:BcellWH2_00498"/>
<feature type="transmembrane region" description="Helical" evidence="1">
    <location>
        <begin position="140"/>
        <end position="162"/>
    </location>
</feature>
<name>A0A0P0GJ06_9BACE</name>
<dbReference type="EMBL" id="CP012801">
    <property type="protein sequence ID" value="ALJ57766.1"/>
    <property type="molecule type" value="Genomic_DNA"/>
</dbReference>
<accession>A0A0P0GJ06</accession>